<reference evidence="5 6" key="1">
    <citation type="journal article" date="2010" name="Int. J. Syst. Evol. Microbiol.">
        <title>Bacillus horneckiae sp. nov., isolated from a spacecraft-assembly clean room.</title>
        <authorList>
            <person name="Vaishampayan P."/>
            <person name="Probst A."/>
            <person name="Krishnamurthi S."/>
            <person name="Ghosh S."/>
            <person name="Osman S."/>
            <person name="McDowall A."/>
            <person name="Ruckmani A."/>
            <person name="Mayilraj S."/>
            <person name="Venkateswaran K."/>
        </authorList>
    </citation>
    <scope>NUCLEOTIDE SEQUENCE [LARGE SCALE GENOMIC DNA]</scope>
    <source>
        <strain evidence="6">1PO1SC</strain>
    </source>
</reference>
<evidence type="ECO:0000259" key="4">
    <source>
        <dbReference type="PROSITE" id="PS50977"/>
    </source>
</evidence>
<dbReference type="AlphaFoldDB" id="A0A2N0ZMV3"/>
<dbReference type="GO" id="GO:0003677">
    <property type="term" value="F:DNA binding"/>
    <property type="evidence" value="ECO:0007669"/>
    <property type="project" value="UniProtKB-UniRule"/>
</dbReference>
<dbReference type="PRINTS" id="PR00455">
    <property type="entry name" value="HTHTETR"/>
</dbReference>
<evidence type="ECO:0000313" key="5">
    <source>
        <dbReference type="EMBL" id="PKG30827.1"/>
    </source>
</evidence>
<sequence>MPRTPEENDRIRKLSKDKICAAAMELFIKQGYYATSINDIAKQAGISKGLLYNYYKGKEELLAEMVVARTREVIKVIEEASAIEIPSKQLEHIVEGAINNIQQKPDVHRFYLHLQTQPIADEELIKYSRLLIEENARMFEVQCEIFERLGVKNPRQRSLYFSTVLQGSMLMIATYPNKIPIAEIKKEIMAEFCKEPNVESVKTGSRRN</sequence>
<dbReference type="EMBL" id="PISD01000005">
    <property type="protein sequence ID" value="PKG30827.1"/>
    <property type="molecule type" value="Genomic_DNA"/>
</dbReference>
<accession>A0A2N0ZMV3</accession>
<dbReference type="PANTHER" id="PTHR43479">
    <property type="entry name" value="ACREF/ENVCD OPERON REPRESSOR-RELATED"/>
    <property type="match status" value="1"/>
</dbReference>
<dbReference type="InterPro" id="IPR001647">
    <property type="entry name" value="HTH_TetR"/>
</dbReference>
<keyword evidence="1" id="KW-0678">Repressor</keyword>
<dbReference type="InterPro" id="IPR050624">
    <property type="entry name" value="HTH-type_Tx_Regulator"/>
</dbReference>
<evidence type="ECO:0000256" key="1">
    <source>
        <dbReference type="ARBA" id="ARBA00022491"/>
    </source>
</evidence>
<evidence type="ECO:0000256" key="3">
    <source>
        <dbReference type="PROSITE-ProRule" id="PRU00335"/>
    </source>
</evidence>
<protein>
    <submittedName>
        <fullName evidence="5">TetR/AcrR family transcriptional regulator</fullName>
    </submittedName>
</protein>
<name>A0A2N0ZMV3_9BACI</name>
<evidence type="ECO:0000313" key="6">
    <source>
        <dbReference type="Proteomes" id="UP000233343"/>
    </source>
</evidence>
<dbReference type="SUPFAM" id="SSF46689">
    <property type="entry name" value="Homeodomain-like"/>
    <property type="match status" value="1"/>
</dbReference>
<organism evidence="5 6">
    <name type="scientific">Cytobacillus horneckiae</name>
    <dbReference type="NCBI Taxonomy" id="549687"/>
    <lineage>
        <taxon>Bacteria</taxon>
        <taxon>Bacillati</taxon>
        <taxon>Bacillota</taxon>
        <taxon>Bacilli</taxon>
        <taxon>Bacillales</taxon>
        <taxon>Bacillaceae</taxon>
        <taxon>Cytobacillus</taxon>
    </lineage>
</organism>
<dbReference type="PANTHER" id="PTHR43479:SF11">
    <property type="entry name" value="ACREF_ENVCD OPERON REPRESSOR-RELATED"/>
    <property type="match status" value="1"/>
</dbReference>
<keyword evidence="2 3" id="KW-0238">DNA-binding</keyword>
<proteinExistence type="predicted"/>
<dbReference type="RefSeq" id="WP_066193813.1">
    <property type="nucleotide sequence ID" value="NZ_JARMMB010000022.1"/>
</dbReference>
<gene>
    <name evidence="5" type="ORF">CWS20_01750</name>
</gene>
<dbReference type="Proteomes" id="UP000233343">
    <property type="component" value="Unassembled WGS sequence"/>
</dbReference>
<keyword evidence="6" id="KW-1185">Reference proteome</keyword>
<dbReference type="Gene3D" id="1.10.357.10">
    <property type="entry name" value="Tetracycline Repressor, domain 2"/>
    <property type="match status" value="1"/>
</dbReference>
<dbReference type="PROSITE" id="PS50977">
    <property type="entry name" value="HTH_TETR_2"/>
    <property type="match status" value="1"/>
</dbReference>
<comment type="caution">
    <text evidence="5">The sequence shown here is derived from an EMBL/GenBank/DDBJ whole genome shotgun (WGS) entry which is preliminary data.</text>
</comment>
<feature type="DNA-binding region" description="H-T-H motif" evidence="3">
    <location>
        <begin position="36"/>
        <end position="55"/>
    </location>
</feature>
<dbReference type="InterPro" id="IPR009057">
    <property type="entry name" value="Homeodomain-like_sf"/>
</dbReference>
<feature type="domain" description="HTH tetR-type" evidence="4">
    <location>
        <begin position="13"/>
        <end position="73"/>
    </location>
</feature>
<evidence type="ECO:0000256" key="2">
    <source>
        <dbReference type="ARBA" id="ARBA00023125"/>
    </source>
</evidence>
<dbReference type="Pfam" id="PF00440">
    <property type="entry name" value="TetR_N"/>
    <property type="match status" value="1"/>
</dbReference>